<feature type="domain" description="Flagellar basal body rod protein N-terminal" evidence="9">
    <location>
        <begin position="6"/>
        <end position="33"/>
    </location>
</feature>
<evidence type="ECO:0000256" key="7">
    <source>
        <dbReference type="RuleBase" id="RU362065"/>
    </source>
</evidence>
<dbReference type="PATRIC" id="fig|930169.3.peg.3387"/>
<dbReference type="Pfam" id="PF21158">
    <property type="entry name" value="flgK_1st_1"/>
    <property type="match status" value="1"/>
</dbReference>
<dbReference type="AlphaFoldDB" id="K0CDL2"/>
<comment type="subcellular location">
    <subcellularLocation>
        <location evidence="1 7">Bacterial flagellum</location>
    </subcellularLocation>
    <subcellularLocation>
        <location evidence="2 7">Secreted</location>
    </subcellularLocation>
</comment>
<feature type="domain" description="Flagellar basal-body/hook protein C-terminal" evidence="10">
    <location>
        <begin position="499"/>
        <end position="537"/>
    </location>
</feature>
<evidence type="ECO:0000313" key="14">
    <source>
        <dbReference type="Proteomes" id="UP000006286"/>
    </source>
</evidence>
<keyword evidence="8" id="KW-0175">Coiled coil</keyword>
<accession>K0CDL2</accession>
<sequence>MSLFSIGLSGLNAAQNALYATSNNISNVYTPGYNRELVLLGERGVGNGVRVNDIQRQFDQYVAEQLNQSTSNASALQAYETQVSQIDNLLADQEAGLAPLIQKFFSSLEDLAGAPSDPSSRQGVIGSADTLSAQFRSFQQYLDDMQNGINGQISDEITQINNTAEQIANLNREIALAKAKQGEAPNALLNQRDQLVAELSERIDVKLSVQESGTYNVSIGNGQPLVAGTRSFELEAVESETDPSRLVVGYHDSAGNLVELKSKNIQGGTLGGLLNFREETLDKTQNELGRLAVSLAQAFNEQHRAGVDLNGDAGEDLFAIGSPRLYSHADNTGTATLSVAFGDAEGLTTSDYTVTVVDPATGEFAITRKDNGETVNAILDANNQLSFGGVVVTIDDPTQLAVNDRFDVQPTRYAAGGMEMLIRDTAEIAAGSDAGSGNNENALALQELQNQSLVSGNATFSQAYASLVGDVGNRTNIVKVNLAAQQGLQEQLSAVQQSVSGVDLNEEATNLIRFQQYFQANAKVIEVGSTVLDSILGLR</sequence>
<evidence type="ECO:0000256" key="4">
    <source>
        <dbReference type="ARBA" id="ARBA00016244"/>
    </source>
</evidence>
<evidence type="ECO:0000256" key="2">
    <source>
        <dbReference type="ARBA" id="ARBA00004613"/>
    </source>
</evidence>
<evidence type="ECO:0000259" key="10">
    <source>
        <dbReference type="Pfam" id="PF06429"/>
    </source>
</evidence>
<keyword evidence="13" id="KW-0282">Flagellum</keyword>
<feature type="domain" description="Flagellar hook-associated protein 1 D2-like" evidence="11">
    <location>
        <begin position="327"/>
        <end position="410"/>
    </location>
</feature>
<reference evidence="13 14" key="1">
    <citation type="journal article" date="2012" name="J. Bacteriol.">
        <title>Complete genome sequence of Alcanivorax dieselolei type strain B5.</title>
        <authorList>
            <person name="Lai Q."/>
            <person name="Li W."/>
            <person name="Shao Z."/>
        </authorList>
    </citation>
    <scope>NUCLEOTIDE SEQUENCE [LARGE SCALE GENOMIC DNA]</scope>
    <source>
        <strain evidence="14">DSM 16502 / CGMCC 1.3690 / B-5</strain>
    </source>
</reference>
<dbReference type="EMBL" id="CP003466">
    <property type="protein sequence ID" value="AFT71694.1"/>
    <property type="molecule type" value="Genomic_DNA"/>
</dbReference>
<dbReference type="InterPro" id="IPR002371">
    <property type="entry name" value="FlgK"/>
</dbReference>
<evidence type="ECO:0000259" key="12">
    <source>
        <dbReference type="Pfam" id="PF22638"/>
    </source>
</evidence>
<dbReference type="InterPro" id="IPR001444">
    <property type="entry name" value="Flag_bb_rod_N"/>
</dbReference>
<comment type="similarity">
    <text evidence="3 7">Belongs to the flagella basal body rod proteins family.</text>
</comment>
<dbReference type="STRING" id="930169.B5T_03427"/>
<dbReference type="Pfam" id="PF00460">
    <property type="entry name" value="Flg_bb_rod"/>
    <property type="match status" value="1"/>
</dbReference>
<keyword evidence="14" id="KW-1185">Reference proteome</keyword>
<evidence type="ECO:0000259" key="11">
    <source>
        <dbReference type="Pfam" id="PF21158"/>
    </source>
</evidence>
<evidence type="ECO:0000313" key="13">
    <source>
        <dbReference type="EMBL" id="AFT71694.1"/>
    </source>
</evidence>
<dbReference type="InterPro" id="IPR053927">
    <property type="entry name" value="FlgK_helical"/>
</dbReference>
<evidence type="ECO:0000259" key="9">
    <source>
        <dbReference type="Pfam" id="PF00460"/>
    </source>
</evidence>
<keyword evidence="5 7" id="KW-0964">Secreted</keyword>
<dbReference type="GO" id="GO:0005198">
    <property type="term" value="F:structural molecule activity"/>
    <property type="evidence" value="ECO:0007669"/>
    <property type="project" value="UniProtKB-UniRule"/>
</dbReference>
<dbReference type="PRINTS" id="PR01005">
    <property type="entry name" value="FLGHOOKAP1"/>
</dbReference>
<keyword evidence="13" id="KW-0969">Cilium</keyword>
<dbReference type="HOGENOM" id="CLU_012762_0_1_6"/>
<keyword evidence="6 7" id="KW-0975">Bacterial flagellum</keyword>
<keyword evidence="13" id="KW-0966">Cell projection</keyword>
<gene>
    <name evidence="7 13" type="primary">flgK</name>
    <name evidence="13" type="ordered locus">B5T_03427</name>
</gene>
<evidence type="ECO:0000256" key="1">
    <source>
        <dbReference type="ARBA" id="ARBA00004365"/>
    </source>
</evidence>
<dbReference type="InterPro" id="IPR010930">
    <property type="entry name" value="Flg_bb/hook_C_dom"/>
</dbReference>
<proteinExistence type="inferred from homology"/>
<dbReference type="PANTHER" id="PTHR30033">
    <property type="entry name" value="FLAGELLAR HOOK-ASSOCIATED PROTEIN 1"/>
    <property type="match status" value="1"/>
</dbReference>
<dbReference type="eggNOG" id="COG1256">
    <property type="taxonomic scope" value="Bacteria"/>
</dbReference>
<evidence type="ECO:0000256" key="3">
    <source>
        <dbReference type="ARBA" id="ARBA00009677"/>
    </source>
</evidence>
<dbReference type="NCBIfam" id="TIGR02492">
    <property type="entry name" value="flgK_ends"/>
    <property type="match status" value="1"/>
</dbReference>
<dbReference type="GO" id="GO:0005576">
    <property type="term" value="C:extracellular region"/>
    <property type="evidence" value="ECO:0007669"/>
    <property type="project" value="UniProtKB-SubCell"/>
</dbReference>
<feature type="domain" description="Flagellar hook-associated protein FlgK helical" evidence="12">
    <location>
        <begin position="84"/>
        <end position="318"/>
    </location>
</feature>
<dbReference type="Proteomes" id="UP000006286">
    <property type="component" value="Chromosome"/>
</dbReference>
<dbReference type="PANTHER" id="PTHR30033:SF1">
    <property type="entry name" value="FLAGELLAR HOOK-ASSOCIATED PROTEIN 1"/>
    <property type="match status" value="1"/>
</dbReference>
<dbReference type="GO" id="GO:0009424">
    <property type="term" value="C:bacterial-type flagellum hook"/>
    <property type="evidence" value="ECO:0007669"/>
    <property type="project" value="UniProtKB-UniRule"/>
</dbReference>
<evidence type="ECO:0000256" key="6">
    <source>
        <dbReference type="ARBA" id="ARBA00023143"/>
    </source>
</evidence>
<dbReference type="SUPFAM" id="SSF64518">
    <property type="entry name" value="Phase 1 flagellin"/>
    <property type="match status" value="1"/>
</dbReference>
<dbReference type="InterPro" id="IPR049119">
    <property type="entry name" value="FlgK_D2-like"/>
</dbReference>
<dbReference type="KEGG" id="adi:B5T_03427"/>
<dbReference type="RefSeq" id="WP_014995756.1">
    <property type="nucleotide sequence ID" value="NC_018691.1"/>
</dbReference>
<organism evidence="13 14">
    <name type="scientific">Alcanivorax dieselolei (strain DSM 16502 / CGMCC 1.3690 / MCCC 1A00001 / B-5)</name>
    <name type="common">Alloalcanivorax dieselolei</name>
    <dbReference type="NCBI Taxonomy" id="930169"/>
    <lineage>
        <taxon>Bacteria</taxon>
        <taxon>Pseudomonadati</taxon>
        <taxon>Pseudomonadota</taxon>
        <taxon>Gammaproteobacteria</taxon>
        <taxon>Oceanospirillales</taxon>
        <taxon>Alcanivoracaceae</taxon>
        <taxon>Alloalcanivorax</taxon>
    </lineage>
</organism>
<dbReference type="GO" id="GO:0044780">
    <property type="term" value="P:bacterial-type flagellum assembly"/>
    <property type="evidence" value="ECO:0007669"/>
    <property type="project" value="InterPro"/>
</dbReference>
<name>K0CDL2_ALCDB</name>
<dbReference type="OrthoDB" id="9802553at2"/>
<protein>
    <recommendedName>
        <fullName evidence="4 7">Flagellar hook-associated protein 1</fullName>
        <shortName evidence="7">HAP1</shortName>
    </recommendedName>
</protein>
<evidence type="ECO:0000256" key="8">
    <source>
        <dbReference type="SAM" id="Coils"/>
    </source>
</evidence>
<dbReference type="Pfam" id="PF06429">
    <property type="entry name" value="Flg_bbr_C"/>
    <property type="match status" value="1"/>
</dbReference>
<evidence type="ECO:0000256" key="5">
    <source>
        <dbReference type="ARBA" id="ARBA00022525"/>
    </source>
</evidence>
<dbReference type="Pfam" id="PF22638">
    <property type="entry name" value="FlgK_D1"/>
    <property type="match status" value="1"/>
</dbReference>
<feature type="coiled-coil region" evidence="8">
    <location>
        <begin position="153"/>
        <end position="180"/>
    </location>
</feature>